<dbReference type="WBParaSite" id="HPLM_0000970201-mRNA-1">
    <property type="protein sequence ID" value="HPLM_0000970201-mRNA-1"/>
    <property type="gene ID" value="HPLM_0000970201"/>
</dbReference>
<feature type="coiled-coil region" evidence="8">
    <location>
        <begin position="159"/>
        <end position="189"/>
    </location>
</feature>
<dbReference type="OrthoDB" id="21525at2759"/>
<evidence type="ECO:0000256" key="1">
    <source>
        <dbReference type="ARBA" id="ARBA00004245"/>
    </source>
</evidence>
<dbReference type="GO" id="GO:0007018">
    <property type="term" value="P:microtubule-based movement"/>
    <property type="evidence" value="ECO:0007669"/>
    <property type="project" value="InterPro"/>
</dbReference>
<dbReference type="STRING" id="6290.A0A158QN37"/>
<keyword evidence="4 8" id="KW-0175">Coiled coil</keyword>
<feature type="region of interest" description="Disordered" evidence="9">
    <location>
        <begin position="1155"/>
        <end position="1262"/>
    </location>
</feature>
<comment type="similarity">
    <text evidence="7">Belongs to the TRAFAC class myosin-kinesin ATPase superfamily. Kinesin family.</text>
</comment>
<dbReference type="GO" id="GO:0005524">
    <property type="term" value="F:ATP binding"/>
    <property type="evidence" value="ECO:0007669"/>
    <property type="project" value="UniProtKB-UniRule"/>
</dbReference>
<dbReference type="InterPro" id="IPR001752">
    <property type="entry name" value="Kinesin_motor_dom"/>
</dbReference>
<dbReference type="InterPro" id="IPR036961">
    <property type="entry name" value="Kinesin_motor_dom_sf"/>
</dbReference>
<dbReference type="EMBL" id="UZAF01017123">
    <property type="protein sequence ID" value="VDO38169.1"/>
    <property type="molecule type" value="Genomic_DNA"/>
</dbReference>
<evidence type="ECO:0000313" key="13">
    <source>
        <dbReference type="WBParaSite" id="HPLM_0000970201-mRNA-1"/>
    </source>
</evidence>
<dbReference type="PRINTS" id="PR00380">
    <property type="entry name" value="KINESINHEAVY"/>
</dbReference>
<comment type="subcellular location">
    <subcellularLocation>
        <location evidence="1">Cytoplasm</location>
        <location evidence="1">Cytoskeleton</location>
    </subcellularLocation>
</comment>
<evidence type="ECO:0000256" key="4">
    <source>
        <dbReference type="ARBA" id="ARBA00023054"/>
    </source>
</evidence>
<keyword evidence="3 7" id="KW-0067">ATP-binding</keyword>
<dbReference type="PROSITE" id="PS50067">
    <property type="entry name" value="KINESIN_MOTOR_2"/>
    <property type="match status" value="1"/>
</dbReference>
<evidence type="ECO:0000256" key="9">
    <source>
        <dbReference type="SAM" id="MobiDB-lite"/>
    </source>
</evidence>
<dbReference type="OMA" id="VGKHRHV"/>
<dbReference type="GO" id="GO:0005874">
    <property type="term" value="C:microtubule"/>
    <property type="evidence" value="ECO:0007669"/>
    <property type="project" value="TreeGrafter"/>
</dbReference>
<accession>A0A158QN37</accession>
<evidence type="ECO:0000256" key="7">
    <source>
        <dbReference type="PROSITE-ProRule" id="PRU00283"/>
    </source>
</evidence>
<gene>
    <name evidence="11" type="ORF">HPLM_LOCUS9694</name>
</gene>
<feature type="coiled-coil region" evidence="8">
    <location>
        <begin position="349"/>
        <end position="383"/>
    </location>
</feature>
<keyword evidence="6" id="KW-0963">Cytoplasm</keyword>
<feature type="binding site" evidence="7">
    <location>
        <begin position="79"/>
        <end position="86"/>
    </location>
    <ligand>
        <name>ATP</name>
        <dbReference type="ChEBI" id="CHEBI:30616"/>
    </ligand>
</feature>
<dbReference type="GO" id="GO:0000278">
    <property type="term" value="P:mitotic cell cycle"/>
    <property type="evidence" value="ECO:0007669"/>
    <property type="project" value="TreeGrafter"/>
</dbReference>
<evidence type="ECO:0000313" key="12">
    <source>
        <dbReference type="Proteomes" id="UP000268014"/>
    </source>
</evidence>
<evidence type="ECO:0000313" key="11">
    <source>
        <dbReference type="EMBL" id="VDO38169.1"/>
    </source>
</evidence>
<keyword evidence="6" id="KW-0206">Cytoskeleton</keyword>
<reference evidence="13" key="1">
    <citation type="submission" date="2016-04" db="UniProtKB">
        <authorList>
            <consortium name="WormBaseParasite"/>
        </authorList>
    </citation>
    <scope>IDENTIFICATION</scope>
</reference>
<dbReference type="InterPro" id="IPR027417">
    <property type="entry name" value="P-loop_NTPase"/>
</dbReference>
<keyword evidence="5 7" id="KW-0505">Motor protein</keyword>
<protein>
    <submittedName>
        <fullName evidence="13">Kinesin motor domain-containing protein</fullName>
    </submittedName>
</protein>
<dbReference type="AlphaFoldDB" id="A0A158QN37"/>
<dbReference type="PANTHER" id="PTHR47968:SF75">
    <property type="entry name" value="CENTROMERE-ASSOCIATED PROTEIN E"/>
    <property type="match status" value="1"/>
</dbReference>
<sequence>MAEDKISVVARIRPVFEDRLPDWTKNGERNIVKRDGTEIYTFDEVFDQLCMNTDIYDQVMKGMVDSALAGFNTAVCAYGQSGAGKTHTLTGSNSEDGVVQCTFQALFDRIAKSEDRNYMLRISYVEIYNEKVRDLLSEHAVDLPIYENKDGVAQIEGLKEVVVTEMSEVEELLKQAQEHRQLGETLLNERSSRSHTIIRLTIESHEGIKGAQSIIDHALLRECILVKLGGNATRCSIMNLVDLAGSENAAAAGTQGLRQKEGANINKSLLALSKVVSSLADNQKFIPYRDSKLTRILKPSLGGNSKTVIICCVNPLSVAETSSTLKFAKQAKKIITRPVVNEVNDDGLLAKCLREIEVLKQELEKTKTKKENDEEERVREQRTKLAELMKGILNGRGTAETSSYLSRKARRQTWAPGNDLPFLNRRGSLSPPCKKERALGLIEECGGQASDEKIQSTGMDTEEKASSVFLIPDFVPSGRRSITKTDIEVQTSEPYPEDRSDEVATLKKGNAYLVEQLSTKTKHCKELEEQREEFANEFESLKVVLGRMQDVETGALILEKEVEDMKLENAKLSEEIVAVRKENASLKSCMMENEGNPADRTRLLHRIDELHEELCETRKSASQAKSDLSSTKDELEQVRINYECLRKKLSEIESSSEDARHQYASASTGWKEEKQALLEKIEELSASTVKDADSLALEREREIESLKEALATARKEIEAAVYARESVKREFEEQYLVAMAASEEELQQLKKDNSDLCARIDALLHSSDSGSEEEVTSLKEEIAELKDVIERKNKALEVAKTHKDELEMSHKTIDRLSREKKELSSRLKLKTENTELLSSRINALRDEINEKQVEVAKAQKEKKLAEAAQEKIQEENVKLRSNITSLQNEYTKFRADVSSELNEKNARIVMLQEQVRSSQHKIIALDTDLGIAQKDVERYKNAISNMTKAQEAAHTREKEEGHLRNKLNVALEDLESMKRAKQEAEEKLSNKEKMLRKAMDEITKLELASQSSEWLREKACMTRQIEDLQGELRETKEALEELQASTMVKREERKRMAEEVAREQLERVNASRAAISSSLPEIAKLKQDLEDVKRELSESKEKNRRYRMQKINGIQYVDELKGKIAKMEIDLKKTKGELTEKNEELQKALRSKAQLEAMINEKENQSAKGYSKPGYDPPPNAPMSQPSLEWQSWLKGTRRFPPSEEELQLNQMRQQAQLEQNASTEQRAPQVAISGGNEPKDKPQQFPRRDDLESAPGAKKSY</sequence>
<dbReference type="SUPFAM" id="SSF52540">
    <property type="entry name" value="P-loop containing nucleoside triphosphate hydrolases"/>
    <property type="match status" value="1"/>
</dbReference>
<name>A0A158QN37_HAEPC</name>
<dbReference type="SMART" id="SM00129">
    <property type="entry name" value="KISc"/>
    <property type="match status" value="1"/>
</dbReference>
<dbReference type="Proteomes" id="UP000268014">
    <property type="component" value="Unassembled WGS sequence"/>
</dbReference>
<feature type="coiled-coil region" evidence="8">
    <location>
        <begin position="621"/>
        <end position="662"/>
    </location>
</feature>
<dbReference type="GO" id="GO:0003777">
    <property type="term" value="F:microtubule motor activity"/>
    <property type="evidence" value="ECO:0007669"/>
    <property type="project" value="InterPro"/>
</dbReference>
<proteinExistence type="inferred from homology"/>
<evidence type="ECO:0000256" key="6">
    <source>
        <dbReference type="ARBA" id="ARBA00023212"/>
    </source>
</evidence>
<reference evidence="11 12" key="2">
    <citation type="submission" date="2018-11" db="EMBL/GenBank/DDBJ databases">
        <authorList>
            <consortium name="Pathogen Informatics"/>
        </authorList>
    </citation>
    <scope>NUCLEOTIDE SEQUENCE [LARGE SCALE GENOMIC DNA]</scope>
    <source>
        <strain evidence="11 12">MHpl1</strain>
    </source>
</reference>
<organism evidence="13">
    <name type="scientific">Haemonchus placei</name>
    <name type="common">Barber's pole worm</name>
    <dbReference type="NCBI Taxonomy" id="6290"/>
    <lineage>
        <taxon>Eukaryota</taxon>
        <taxon>Metazoa</taxon>
        <taxon>Ecdysozoa</taxon>
        <taxon>Nematoda</taxon>
        <taxon>Chromadorea</taxon>
        <taxon>Rhabditida</taxon>
        <taxon>Rhabditina</taxon>
        <taxon>Rhabditomorpha</taxon>
        <taxon>Strongyloidea</taxon>
        <taxon>Trichostrongylidae</taxon>
        <taxon>Haemonchus</taxon>
    </lineage>
</organism>
<keyword evidence="2 7" id="KW-0547">Nucleotide-binding</keyword>
<feature type="compositionally biased region" description="Basic and acidic residues" evidence="9">
    <location>
        <begin position="1238"/>
        <end position="1252"/>
    </location>
</feature>
<dbReference type="Pfam" id="PF00225">
    <property type="entry name" value="Kinesin"/>
    <property type="match status" value="1"/>
</dbReference>
<dbReference type="InterPro" id="IPR027640">
    <property type="entry name" value="Kinesin-like_fam"/>
</dbReference>
<keyword evidence="12" id="KW-1185">Reference proteome</keyword>
<feature type="domain" description="Kinesin motor" evidence="10">
    <location>
        <begin position="5"/>
        <end position="334"/>
    </location>
</feature>
<feature type="compositionally biased region" description="Polar residues" evidence="9">
    <location>
        <begin position="1208"/>
        <end position="1227"/>
    </location>
</feature>
<evidence type="ECO:0000256" key="8">
    <source>
        <dbReference type="SAM" id="Coils"/>
    </source>
</evidence>
<evidence type="ECO:0000259" key="10">
    <source>
        <dbReference type="PROSITE" id="PS50067"/>
    </source>
</evidence>
<evidence type="ECO:0000256" key="2">
    <source>
        <dbReference type="ARBA" id="ARBA00022741"/>
    </source>
</evidence>
<evidence type="ECO:0000256" key="5">
    <source>
        <dbReference type="ARBA" id="ARBA00023175"/>
    </source>
</evidence>
<dbReference type="Gene3D" id="3.40.850.10">
    <property type="entry name" value="Kinesin motor domain"/>
    <property type="match status" value="1"/>
</dbReference>
<feature type="coiled-coil region" evidence="8">
    <location>
        <begin position="517"/>
        <end position="582"/>
    </location>
</feature>
<dbReference type="PANTHER" id="PTHR47968">
    <property type="entry name" value="CENTROMERE PROTEIN E"/>
    <property type="match status" value="1"/>
</dbReference>
<dbReference type="GO" id="GO:0008017">
    <property type="term" value="F:microtubule binding"/>
    <property type="evidence" value="ECO:0007669"/>
    <property type="project" value="InterPro"/>
</dbReference>
<evidence type="ECO:0000256" key="3">
    <source>
        <dbReference type="ARBA" id="ARBA00022840"/>
    </source>
</evidence>
<feature type="coiled-coil region" evidence="8">
    <location>
        <begin position="696"/>
        <end position="921"/>
    </location>
</feature>